<evidence type="ECO:0000256" key="3">
    <source>
        <dbReference type="SAM" id="MobiDB-lite"/>
    </source>
</evidence>
<dbReference type="Gene3D" id="3.30.70.330">
    <property type="match status" value="1"/>
</dbReference>
<dbReference type="PROSITE" id="PS51939">
    <property type="entry name" value="XRRM"/>
    <property type="match status" value="1"/>
</dbReference>
<feature type="domain" description="XRRM" evidence="4">
    <location>
        <begin position="355"/>
        <end position="511"/>
    </location>
</feature>
<dbReference type="Proteomes" id="UP000308197">
    <property type="component" value="Unassembled WGS sequence"/>
</dbReference>
<dbReference type="InterPro" id="IPR045537">
    <property type="entry name" value="Lar7_xRRM"/>
</dbReference>
<dbReference type="GO" id="GO:1990904">
    <property type="term" value="C:ribonucleoprotein complex"/>
    <property type="evidence" value="ECO:0007669"/>
    <property type="project" value="UniProtKB-UniRule"/>
</dbReference>
<evidence type="ECO:0000313" key="5">
    <source>
        <dbReference type="EMBL" id="TFK79820.1"/>
    </source>
</evidence>
<reference evidence="5 6" key="1">
    <citation type="journal article" date="2019" name="Nat. Ecol. Evol.">
        <title>Megaphylogeny resolves global patterns of mushroom evolution.</title>
        <authorList>
            <person name="Varga T."/>
            <person name="Krizsan K."/>
            <person name="Foldi C."/>
            <person name="Dima B."/>
            <person name="Sanchez-Garcia M."/>
            <person name="Sanchez-Ramirez S."/>
            <person name="Szollosi G.J."/>
            <person name="Szarkandi J.G."/>
            <person name="Papp V."/>
            <person name="Albert L."/>
            <person name="Andreopoulos W."/>
            <person name="Angelini C."/>
            <person name="Antonin V."/>
            <person name="Barry K.W."/>
            <person name="Bougher N.L."/>
            <person name="Buchanan P."/>
            <person name="Buyck B."/>
            <person name="Bense V."/>
            <person name="Catcheside P."/>
            <person name="Chovatia M."/>
            <person name="Cooper J."/>
            <person name="Damon W."/>
            <person name="Desjardin D."/>
            <person name="Finy P."/>
            <person name="Geml J."/>
            <person name="Haridas S."/>
            <person name="Hughes K."/>
            <person name="Justo A."/>
            <person name="Karasinski D."/>
            <person name="Kautmanova I."/>
            <person name="Kiss B."/>
            <person name="Kocsube S."/>
            <person name="Kotiranta H."/>
            <person name="LaButti K.M."/>
            <person name="Lechner B.E."/>
            <person name="Liimatainen K."/>
            <person name="Lipzen A."/>
            <person name="Lukacs Z."/>
            <person name="Mihaltcheva S."/>
            <person name="Morgado L.N."/>
            <person name="Niskanen T."/>
            <person name="Noordeloos M.E."/>
            <person name="Ohm R.A."/>
            <person name="Ortiz-Santana B."/>
            <person name="Ovrebo C."/>
            <person name="Racz N."/>
            <person name="Riley R."/>
            <person name="Savchenko A."/>
            <person name="Shiryaev A."/>
            <person name="Soop K."/>
            <person name="Spirin V."/>
            <person name="Szebenyi C."/>
            <person name="Tomsovsky M."/>
            <person name="Tulloss R.E."/>
            <person name="Uehling J."/>
            <person name="Grigoriev I.V."/>
            <person name="Vagvolgyi C."/>
            <person name="Papp T."/>
            <person name="Martin F.M."/>
            <person name="Miettinen O."/>
            <person name="Hibbett D.S."/>
            <person name="Nagy L.G."/>
        </authorList>
    </citation>
    <scope>NUCLEOTIDE SEQUENCE [LARGE SCALE GENOMIC DNA]</scope>
    <source>
        <strain evidence="5 6">HHB13444</strain>
    </source>
</reference>
<evidence type="ECO:0000313" key="6">
    <source>
        <dbReference type="Proteomes" id="UP000308197"/>
    </source>
</evidence>
<dbReference type="InParanoid" id="A0A5C3NUZ4"/>
<keyword evidence="6" id="KW-1185">Reference proteome</keyword>
<dbReference type="InterPro" id="IPR035979">
    <property type="entry name" value="RBD_domain_sf"/>
</dbReference>
<feature type="region of interest" description="Disordered" evidence="3">
    <location>
        <begin position="1"/>
        <end position="59"/>
    </location>
</feature>
<feature type="compositionally biased region" description="Basic and acidic residues" evidence="3">
    <location>
        <begin position="40"/>
        <end position="59"/>
    </location>
</feature>
<evidence type="ECO:0000256" key="2">
    <source>
        <dbReference type="PROSITE-ProRule" id="PRU01288"/>
    </source>
</evidence>
<feature type="compositionally biased region" description="Basic residues" evidence="3">
    <location>
        <begin position="502"/>
        <end position="511"/>
    </location>
</feature>
<protein>
    <recommendedName>
        <fullName evidence="4">XRRM domain-containing protein</fullName>
    </recommendedName>
</protein>
<dbReference type="GO" id="GO:1904868">
    <property type="term" value="P:telomerase catalytic core complex assembly"/>
    <property type="evidence" value="ECO:0007669"/>
    <property type="project" value="InterPro"/>
</dbReference>
<dbReference type="STRING" id="1314778.A0A5C3NUZ4"/>
<dbReference type="InterPro" id="IPR012677">
    <property type="entry name" value="Nucleotide-bd_a/b_plait_sf"/>
</dbReference>
<organism evidence="5 6">
    <name type="scientific">Polyporus arcularius HHB13444</name>
    <dbReference type="NCBI Taxonomy" id="1314778"/>
    <lineage>
        <taxon>Eukaryota</taxon>
        <taxon>Fungi</taxon>
        <taxon>Dikarya</taxon>
        <taxon>Basidiomycota</taxon>
        <taxon>Agaricomycotina</taxon>
        <taxon>Agaricomycetes</taxon>
        <taxon>Polyporales</taxon>
        <taxon>Polyporaceae</taxon>
        <taxon>Polyporus</taxon>
    </lineage>
</organism>
<proteinExistence type="predicted"/>
<dbReference type="GO" id="GO:0070034">
    <property type="term" value="F:telomerase RNA binding"/>
    <property type="evidence" value="ECO:0007669"/>
    <property type="project" value="InterPro"/>
</dbReference>
<dbReference type="SUPFAM" id="SSF54928">
    <property type="entry name" value="RNA-binding domain, RBD"/>
    <property type="match status" value="1"/>
</dbReference>
<name>A0A5C3NUZ4_9APHY</name>
<accession>A0A5C3NUZ4</accession>
<dbReference type="Pfam" id="PF19977">
    <property type="entry name" value="xRRM"/>
    <property type="match status" value="1"/>
</dbReference>
<feature type="region of interest" description="Disordered" evidence="3">
    <location>
        <begin position="484"/>
        <end position="511"/>
    </location>
</feature>
<sequence length="511" mass="56662">MFQFVPRKVAQKTPRPPQQYAPVPPVASTSSAEQLIHTKGKGDSKGNGETKGKGRSTEDQVKHEDLVSLLWLSLSDYSLWSNVNLRRAVATAEEGWVPLSYVLQQSTHIAHLHVKPPDAAFVKAVRAQTECPFEVRMLVSSPSKSAWYGNELSMKEDPGGYEIRRRDWSEALTRVRNSTRNECEAQTVYMESIPLSSRTVPGIFHFASSLSSHSGTTPDVQNITLPPHHQDRPGDAPKCKGFALVTFSDKETVGRLVDEWPWLPRRTDVRADEGGRSSAAHEAVKFGFRVLPKARWDELKEEYLAYRQQLLDQANDAGKVDLPRPEIGKTQDETDDVAMEDALSNVHATLDPSAPFPRGCLVFVRNVHPETNKTTLKTLFTAHAFGPASASSTLDYVDYNKGMTSCHLRLSSPAHARTLVSAFEDRPIVQRLGLDSAGTPAADGERPISAEVVDGEREELYWNKVPEKVRREAVRKAIAELSGEGAGIGTGLGTDEEQQQGKRPRKRRRKA</sequence>
<gene>
    <name evidence="5" type="ORF">K466DRAFT_605843</name>
</gene>
<dbReference type="EMBL" id="ML211923">
    <property type="protein sequence ID" value="TFK79820.1"/>
    <property type="molecule type" value="Genomic_DNA"/>
</dbReference>
<evidence type="ECO:0000259" key="4">
    <source>
        <dbReference type="PROSITE" id="PS51939"/>
    </source>
</evidence>
<dbReference type="AlphaFoldDB" id="A0A5C3NUZ4"/>
<keyword evidence="1 2" id="KW-0694">RNA-binding</keyword>
<evidence type="ECO:0000256" key="1">
    <source>
        <dbReference type="ARBA" id="ARBA00022884"/>
    </source>
</evidence>
<dbReference type="InterPro" id="IPR014886">
    <property type="entry name" value="La_xRRM"/>
</dbReference>
<feature type="compositionally biased region" description="Pro residues" evidence="3">
    <location>
        <begin position="14"/>
        <end position="25"/>
    </location>
</feature>